<proteinExistence type="predicted"/>
<comment type="caution">
    <text evidence="2">The sequence shown here is derived from an EMBL/GenBank/DDBJ whole genome shotgun (WGS) entry which is preliminary data.</text>
</comment>
<name>A0A397WQI0_9ARCH</name>
<keyword evidence="1" id="KW-0472">Membrane</keyword>
<dbReference type="EMBL" id="MWMI01000003">
    <property type="protein sequence ID" value="RIB35343.1"/>
    <property type="molecule type" value="Genomic_DNA"/>
</dbReference>
<reference evidence="2 3" key="1">
    <citation type="journal article" date="2018" name="Syst. Appl. Microbiol.">
        <title>A new symbiotic nanoarchaeote (Candidatus Nanoclepta minutus) and its host (Zestosphaera tikiterensis gen. nov., sp. nov.) from a New Zealand hot spring.</title>
        <authorList>
            <person name="St John E."/>
            <person name="Liu Y."/>
            <person name="Podar M."/>
            <person name="Stott M.B."/>
            <person name="Meneghin J."/>
            <person name="Chen Z."/>
            <person name="Lagutin K."/>
            <person name="Mitchell K."/>
            <person name="Reysenbach A.L."/>
        </authorList>
    </citation>
    <scope>NUCLEOTIDE SEQUENCE [LARGE SCALE GENOMIC DNA]</scope>
    <source>
        <strain evidence="2">NZ3</strain>
    </source>
</reference>
<dbReference type="NCBIfam" id="TIGR02537">
    <property type="entry name" value="arch_flag_Nterm"/>
    <property type="match status" value="1"/>
</dbReference>
<organism evidence="2 3">
    <name type="scientific">Candidatus Nanoclepta minutus</name>
    <dbReference type="NCBI Taxonomy" id="1940235"/>
    <lineage>
        <taxon>Archaea</taxon>
        <taxon>Nanobdellota</taxon>
        <taxon>Candidatus Nanoclepta</taxon>
    </lineage>
</organism>
<feature type="transmembrane region" description="Helical" evidence="1">
    <location>
        <begin position="6"/>
        <end position="29"/>
    </location>
</feature>
<evidence type="ECO:0000313" key="3">
    <source>
        <dbReference type="Proteomes" id="UP000266622"/>
    </source>
</evidence>
<sequence length="160" mass="17069">MKIRGVSPLIATIILIALTVSIGAIIVGWGRSYIQKQMICAGMSASLNYKNYSYSGGNNPKIISFDILNSGESVINLRNAYIKITSIDETSDICSYGTGGCSFVETLGSNNIVPSNFTSISLTVTSISPIYNKLSGATVELYDKTCNTLLASTILPYSIS</sequence>
<evidence type="ECO:0008006" key="4">
    <source>
        <dbReference type="Google" id="ProtNLM"/>
    </source>
</evidence>
<gene>
    <name evidence="2" type="ORF">BXU00_02345</name>
</gene>
<protein>
    <recommendedName>
        <fullName evidence="4">Archaeal Type IV pilin N-terminal domain-containing protein</fullName>
    </recommendedName>
</protein>
<dbReference type="InterPro" id="IPR013373">
    <property type="entry name" value="Flagellin/pilin_N_arc"/>
</dbReference>
<evidence type="ECO:0000256" key="1">
    <source>
        <dbReference type="SAM" id="Phobius"/>
    </source>
</evidence>
<keyword evidence="1" id="KW-0812">Transmembrane</keyword>
<keyword evidence="1" id="KW-1133">Transmembrane helix</keyword>
<accession>A0A397WQI0</accession>
<dbReference type="Proteomes" id="UP000266622">
    <property type="component" value="Unassembled WGS sequence"/>
</dbReference>
<dbReference type="AlphaFoldDB" id="A0A397WQI0"/>
<evidence type="ECO:0000313" key="2">
    <source>
        <dbReference type="EMBL" id="RIB35343.1"/>
    </source>
</evidence>